<reference evidence="7 8" key="1">
    <citation type="journal article" date="2017" name="Nat. Commun.">
        <title>Genome assembly with in vitro proximity ligation data and whole-genome triplication in lettuce.</title>
        <authorList>
            <person name="Reyes-Chin-Wo S."/>
            <person name="Wang Z."/>
            <person name="Yang X."/>
            <person name="Kozik A."/>
            <person name="Arikit S."/>
            <person name="Song C."/>
            <person name="Xia L."/>
            <person name="Froenicke L."/>
            <person name="Lavelle D.O."/>
            <person name="Truco M.J."/>
            <person name="Xia R."/>
            <person name="Zhu S."/>
            <person name="Xu C."/>
            <person name="Xu H."/>
            <person name="Xu X."/>
            <person name="Cox K."/>
            <person name="Korf I."/>
            <person name="Meyers B.C."/>
            <person name="Michelmore R.W."/>
        </authorList>
    </citation>
    <scope>NUCLEOTIDE SEQUENCE [LARGE SCALE GENOMIC DNA]</scope>
    <source>
        <strain evidence="8">cv. Salinas</strain>
        <tissue evidence="7">Seedlings</tissue>
    </source>
</reference>
<dbReference type="InterPro" id="IPR029058">
    <property type="entry name" value="AB_hydrolase_fold"/>
</dbReference>
<evidence type="ECO:0000313" key="7">
    <source>
        <dbReference type="EMBL" id="KAJ0206908.1"/>
    </source>
</evidence>
<dbReference type="GO" id="GO:0006508">
    <property type="term" value="P:proteolysis"/>
    <property type="evidence" value="ECO:0007669"/>
    <property type="project" value="UniProtKB-KW"/>
</dbReference>
<dbReference type="AlphaFoldDB" id="A0A9R1VJ00"/>
<dbReference type="FunFam" id="3.40.50.1820:FF:000072">
    <property type="entry name" value="Serine carboxypeptidase-like 19"/>
    <property type="match status" value="1"/>
</dbReference>
<evidence type="ECO:0000256" key="6">
    <source>
        <dbReference type="SAM" id="Phobius"/>
    </source>
</evidence>
<dbReference type="InterPro" id="IPR001563">
    <property type="entry name" value="Peptidase_S10"/>
</dbReference>
<evidence type="ECO:0008006" key="9">
    <source>
        <dbReference type="Google" id="ProtNLM"/>
    </source>
</evidence>
<keyword evidence="2" id="KW-0121">Carboxypeptidase</keyword>
<evidence type="ECO:0000313" key="8">
    <source>
        <dbReference type="Proteomes" id="UP000235145"/>
    </source>
</evidence>
<evidence type="ECO:0000256" key="4">
    <source>
        <dbReference type="ARBA" id="ARBA00022801"/>
    </source>
</evidence>
<sequence>MIQGSQSHIQPCHFLYKSNNVILLGFFLIIMVVSLQVTESGYLVKTLPGFSDDLPFILETGYISVGEFDDVRFFYYFVESERSPENDPLILWVRGGPGCGVLSSIFFQIGPISINLANSTLENPMLELRSDSLTKVANILFLDEPAGSGFSYAKSPEAYMTNDTLTPILIHKFIRKWLVDHSKFVKNPLYVGGDSYSGIVVPMTIQKIYNSNEGGEEPHINIKGYILGNPVTEKNAEYNAKIKQAHRMALLSDKIYESVKNNCHGEYFNVNPNNSLCIHDLQVVHKCVERINVYNMIEPVCDPLNTSRSELLRRDLRSLEKTSIDISSSDEVETQWDCNSMSAYTEAWANRKDVKEALHVSEDFTKIRWVVCNESLTYDYGNPVKTYKFNVMSTVAYHEEFSHRHLRALVYRYTMKYSNHDYRLTFATVKGGSHTAPENRPKECLNMFMKWITNVDL</sequence>
<dbReference type="Pfam" id="PF00450">
    <property type="entry name" value="Peptidase_S10"/>
    <property type="match status" value="1"/>
</dbReference>
<keyword evidence="8" id="KW-1185">Reference proteome</keyword>
<dbReference type="GO" id="GO:0004185">
    <property type="term" value="F:serine-type carboxypeptidase activity"/>
    <property type="evidence" value="ECO:0007669"/>
    <property type="project" value="InterPro"/>
</dbReference>
<keyword evidence="5" id="KW-0325">Glycoprotein</keyword>
<dbReference type="PANTHER" id="PTHR11802:SF224">
    <property type="entry name" value="SERINE CARBOXYPEPTIDASE-LIKE 7 ISOFORM X1"/>
    <property type="match status" value="1"/>
</dbReference>
<name>A0A9R1VJ00_LACSA</name>
<dbReference type="PANTHER" id="PTHR11802">
    <property type="entry name" value="SERINE PROTEASE FAMILY S10 SERINE CARBOXYPEPTIDASE"/>
    <property type="match status" value="1"/>
</dbReference>
<feature type="transmembrane region" description="Helical" evidence="6">
    <location>
        <begin position="21"/>
        <end position="38"/>
    </location>
</feature>
<dbReference type="PRINTS" id="PR00724">
    <property type="entry name" value="CRBOXYPTASEC"/>
</dbReference>
<dbReference type="Gene3D" id="3.40.50.1820">
    <property type="entry name" value="alpha/beta hydrolase"/>
    <property type="match status" value="1"/>
</dbReference>
<comment type="similarity">
    <text evidence="1">Belongs to the peptidase S10 family.</text>
</comment>
<dbReference type="Gene3D" id="3.40.50.12670">
    <property type="match status" value="2"/>
</dbReference>
<proteinExistence type="inferred from homology"/>
<dbReference type="PROSITE" id="PS00560">
    <property type="entry name" value="CARBOXYPEPT_SER_HIS"/>
    <property type="match status" value="1"/>
</dbReference>
<keyword evidence="6" id="KW-0472">Membrane</keyword>
<keyword evidence="4" id="KW-0378">Hydrolase</keyword>
<dbReference type="InterPro" id="IPR033124">
    <property type="entry name" value="Ser_caboxypep_his_AS"/>
</dbReference>
<dbReference type="EMBL" id="NBSK02000005">
    <property type="protein sequence ID" value="KAJ0206908.1"/>
    <property type="molecule type" value="Genomic_DNA"/>
</dbReference>
<gene>
    <name evidence="7" type="ORF">LSAT_V11C500261370</name>
</gene>
<dbReference type="SUPFAM" id="SSF53474">
    <property type="entry name" value="alpha/beta-Hydrolases"/>
    <property type="match status" value="1"/>
</dbReference>
<dbReference type="GO" id="GO:0016747">
    <property type="term" value="F:acyltransferase activity, transferring groups other than amino-acyl groups"/>
    <property type="evidence" value="ECO:0000318"/>
    <property type="project" value="GO_Central"/>
</dbReference>
<keyword evidence="6" id="KW-1133">Transmembrane helix</keyword>
<keyword evidence="3" id="KW-0645">Protease</keyword>
<evidence type="ECO:0000256" key="3">
    <source>
        <dbReference type="ARBA" id="ARBA00022670"/>
    </source>
</evidence>
<evidence type="ECO:0000256" key="5">
    <source>
        <dbReference type="ARBA" id="ARBA00023180"/>
    </source>
</evidence>
<organism evidence="7 8">
    <name type="scientific">Lactuca sativa</name>
    <name type="common">Garden lettuce</name>
    <dbReference type="NCBI Taxonomy" id="4236"/>
    <lineage>
        <taxon>Eukaryota</taxon>
        <taxon>Viridiplantae</taxon>
        <taxon>Streptophyta</taxon>
        <taxon>Embryophyta</taxon>
        <taxon>Tracheophyta</taxon>
        <taxon>Spermatophyta</taxon>
        <taxon>Magnoliopsida</taxon>
        <taxon>eudicotyledons</taxon>
        <taxon>Gunneridae</taxon>
        <taxon>Pentapetalae</taxon>
        <taxon>asterids</taxon>
        <taxon>campanulids</taxon>
        <taxon>Asterales</taxon>
        <taxon>Asteraceae</taxon>
        <taxon>Cichorioideae</taxon>
        <taxon>Cichorieae</taxon>
        <taxon>Lactucinae</taxon>
        <taxon>Lactuca</taxon>
    </lineage>
</organism>
<evidence type="ECO:0000256" key="1">
    <source>
        <dbReference type="ARBA" id="ARBA00009431"/>
    </source>
</evidence>
<protein>
    <recommendedName>
        <fullName evidence="9">Serine carboxypeptidase-like 18</fullName>
    </recommendedName>
</protein>
<accession>A0A9R1VJ00</accession>
<comment type="caution">
    <text evidence="7">The sequence shown here is derived from an EMBL/GenBank/DDBJ whole genome shotgun (WGS) entry which is preliminary data.</text>
</comment>
<keyword evidence="6" id="KW-0812">Transmembrane</keyword>
<dbReference type="Proteomes" id="UP000235145">
    <property type="component" value="Unassembled WGS sequence"/>
</dbReference>
<dbReference type="GO" id="GO:0019748">
    <property type="term" value="P:secondary metabolic process"/>
    <property type="evidence" value="ECO:0000318"/>
    <property type="project" value="GO_Central"/>
</dbReference>
<evidence type="ECO:0000256" key="2">
    <source>
        <dbReference type="ARBA" id="ARBA00022645"/>
    </source>
</evidence>